<dbReference type="EMBL" id="JAGTTL010000039">
    <property type="protein sequence ID" value="KAK6291675.1"/>
    <property type="molecule type" value="Genomic_DNA"/>
</dbReference>
<dbReference type="Pfam" id="PF01223">
    <property type="entry name" value="Endonuclease_NS"/>
    <property type="match status" value="1"/>
</dbReference>
<dbReference type="InterPro" id="IPR001604">
    <property type="entry name" value="Endo_G_ENPP1-like_dom"/>
</dbReference>
<dbReference type="PANTHER" id="PTHR21472:SF15">
    <property type="entry name" value="ENDONUCLEASE DOMAIN-CONTAINING 1 PROTEIN-RELATED"/>
    <property type="match status" value="1"/>
</dbReference>
<keyword evidence="5" id="KW-0393">Immunoglobulin domain</keyword>
<accession>A0AAN8KM87</accession>
<dbReference type="PROSITE" id="PS50835">
    <property type="entry name" value="IG_LIKE"/>
    <property type="match status" value="1"/>
</dbReference>
<keyword evidence="3" id="KW-1133">Transmembrane helix</keyword>
<keyword evidence="9" id="KW-1185">Reference proteome</keyword>
<evidence type="ECO:0000256" key="6">
    <source>
        <dbReference type="SAM" id="MobiDB-lite"/>
    </source>
</evidence>
<dbReference type="Pfam" id="PF22705">
    <property type="entry name" value="C2-set_3"/>
    <property type="match status" value="1"/>
</dbReference>
<dbReference type="PANTHER" id="PTHR21472">
    <property type="entry name" value="ENDONUCLEASE DOMAIN-CONTAINING 1 PROTEIN ENDOD1"/>
    <property type="match status" value="1"/>
</dbReference>
<evidence type="ECO:0000313" key="9">
    <source>
        <dbReference type="Proteomes" id="UP001356427"/>
    </source>
</evidence>
<reference evidence="8 9" key="1">
    <citation type="submission" date="2021-04" db="EMBL/GenBank/DDBJ databases">
        <authorList>
            <person name="De Guttry C."/>
            <person name="Zahm M."/>
            <person name="Klopp C."/>
            <person name="Cabau C."/>
            <person name="Louis A."/>
            <person name="Berthelot C."/>
            <person name="Parey E."/>
            <person name="Roest Crollius H."/>
            <person name="Montfort J."/>
            <person name="Robinson-Rechavi M."/>
            <person name="Bucao C."/>
            <person name="Bouchez O."/>
            <person name="Gislard M."/>
            <person name="Lluch J."/>
            <person name="Milhes M."/>
            <person name="Lampietro C."/>
            <person name="Lopez Roques C."/>
            <person name="Donnadieu C."/>
            <person name="Braasch I."/>
            <person name="Desvignes T."/>
            <person name="Postlethwait J."/>
            <person name="Bobe J."/>
            <person name="Wedekind C."/>
            <person name="Guiguen Y."/>
        </authorList>
    </citation>
    <scope>NUCLEOTIDE SEQUENCE [LARGE SCALE GENOMIC DNA]</scope>
    <source>
        <strain evidence="8">Cs_M1</strain>
        <tissue evidence="8">Blood</tissue>
    </source>
</reference>
<keyword evidence="2" id="KW-0812">Transmembrane</keyword>
<name>A0AAN8KM87_9TELE</name>
<dbReference type="Gene3D" id="3.40.570.10">
    <property type="entry name" value="Extracellular Endonuclease, subunit A"/>
    <property type="match status" value="1"/>
</dbReference>
<comment type="subcellular location">
    <subcellularLocation>
        <location evidence="1">Membrane</location>
    </subcellularLocation>
</comment>
<feature type="region of interest" description="Disordered" evidence="6">
    <location>
        <begin position="298"/>
        <end position="324"/>
    </location>
</feature>
<keyword evidence="4" id="KW-0472">Membrane</keyword>
<dbReference type="InterPro" id="IPR013783">
    <property type="entry name" value="Ig-like_fold"/>
</dbReference>
<evidence type="ECO:0000256" key="3">
    <source>
        <dbReference type="ARBA" id="ARBA00022989"/>
    </source>
</evidence>
<feature type="compositionally biased region" description="Polar residues" evidence="6">
    <location>
        <begin position="312"/>
        <end position="322"/>
    </location>
</feature>
<dbReference type="GO" id="GO:0016787">
    <property type="term" value="F:hydrolase activity"/>
    <property type="evidence" value="ECO:0007669"/>
    <property type="project" value="InterPro"/>
</dbReference>
<organism evidence="8 9">
    <name type="scientific">Coregonus suidteri</name>
    <dbReference type="NCBI Taxonomy" id="861788"/>
    <lineage>
        <taxon>Eukaryota</taxon>
        <taxon>Metazoa</taxon>
        <taxon>Chordata</taxon>
        <taxon>Craniata</taxon>
        <taxon>Vertebrata</taxon>
        <taxon>Euteleostomi</taxon>
        <taxon>Actinopterygii</taxon>
        <taxon>Neopterygii</taxon>
        <taxon>Teleostei</taxon>
        <taxon>Protacanthopterygii</taxon>
        <taxon>Salmoniformes</taxon>
        <taxon>Salmonidae</taxon>
        <taxon>Coregoninae</taxon>
        <taxon>Coregonus</taxon>
    </lineage>
</organism>
<sequence length="543" mass="61296">MWLTGAVPSTNNKLKNREHPISPVDSLLLLQQQPGTVGGRSTWGENKEYVKGKTLPSNTTAELYEMLNQHYPGGGVQVFPDQCSIAQRLMDEDVHDHCVYDDDCVCSSVGIKGAASRPVISIEGIKGDEVVLRCQAEGCYPEPVMEWCDVHGRVLPAAGPPETSRDREGSYTVTSHVIVPKTDNNTFTCRVQQPEIKHMKERRVHIPVGKFSEVKECSDFFLEGTTPSLPGILVGGKVQDQNRYKLICQKYINSYRFATLYDTTKKIPVFSAYTFTGPPTGKRPKHQSWMIEPQLNDIKNSPEMSRDEGQSPDHQAGNNDYKNSIKEKGVNRGHLFPCSHAHDLETQKSTFTLTNIVPQVVSFNGGSWEDMEQNVIKTLQKDCLDNNGKIKAYVVTGAVPSTNNKLKNRVNIPSLLWTAYCCYNSTQRQWVAGAHWAYCCYNSNQRQWVAEAHWGENQEDVKGETLPSNTTAELYDMLKKYYPGAVKVFPDYCQKIAKQWSREKHFASWVGMYMITVSMMMNVSVPLWGSKVITYLLYCVLCW</sequence>
<evidence type="ECO:0000256" key="4">
    <source>
        <dbReference type="ARBA" id="ARBA00023136"/>
    </source>
</evidence>
<evidence type="ECO:0000256" key="5">
    <source>
        <dbReference type="ARBA" id="ARBA00023319"/>
    </source>
</evidence>
<evidence type="ECO:0000259" key="7">
    <source>
        <dbReference type="PROSITE" id="PS50835"/>
    </source>
</evidence>
<dbReference type="CDD" id="cd00098">
    <property type="entry name" value="IgC1"/>
    <property type="match status" value="1"/>
</dbReference>
<evidence type="ECO:0000313" key="8">
    <source>
        <dbReference type="EMBL" id="KAK6291675.1"/>
    </source>
</evidence>
<dbReference type="InterPro" id="IPR007110">
    <property type="entry name" value="Ig-like_dom"/>
</dbReference>
<dbReference type="InterPro" id="IPR044929">
    <property type="entry name" value="DNA/RNA_non-sp_Endonuclease_sf"/>
</dbReference>
<dbReference type="GO" id="GO:0003676">
    <property type="term" value="F:nucleic acid binding"/>
    <property type="evidence" value="ECO:0007669"/>
    <property type="project" value="InterPro"/>
</dbReference>
<evidence type="ECO:0000256" key="1">
    <source>
        <dbReference type="ARBA" id="ARBA00004370"/>
    </source>
</evidence>
<dbReference type="Gene3D" id="2.60.40.10">
    <property type="entry name" value="Immunoglobulins"/>
    <property type="match status" value="1"/>
</dbReference>
<dbReference type="InterPro" id="IPR039015">
    <property type="entry name" value="ENDOD1"/>
</dbReference>
<dbReference type="InterPro" id="IPR053896">
    <property type="entry name" value="BTN3A2-like_Ig-C"/>
</dbReference>
<dbReference type="InterPro" id="IPR036179">
    <property type="entry name" value="Ig-like_dom_sf"/>
</dbReference>
<dbReference type="InterPro" id="IPR044925">
    <property type="entry name" value="His-Me_finger_sf"/>
</dbReference>
<dbReference type="SUPFAM" id="SSF48726">
    <property type="entry name" value="Immunoglobulin"/>
    <property type="match status" value="1"/>
</dbReference>
<dbReference type="SMART" id="SM00477">
    <property type="entry name" value="NUC"/>
    <property type="match status" value="1"/>
</dbReference>
<dbReference type="FunFam" id="2.60.40.10:FF:000088">
    <property type="entry name" value="Butyrophilin subfamily 1 member A1"/>
    <property type="match status" value="1"/>
</dbReference>
<dbReference type="InterPro" id="IPR020821">
    <property type="entry name" value="ENPP1-3/EXOG-like_nuc-like"/>
</dbReference>
<proteinExistence type="predicted"/>
<gene>
    <name evidence="8" type="ORF">J4Q44_G00374600</name>
</gene>
<dbReference type="SMART" id="SM00892">
    <property type="entry name" value="Endonuclease_NS"/>
    <property type="match status" value="1"/>
</dbReference>
<dbReference type="GO" id="GO:0046872">
    <property type="term" value="F:metal ion binding"/>
    <property type="evidence" value="ECO:0007669"/>
    <property type="project" value="InterPro"/>
</dbReference>
<dbReference type="SUPFAM" id="SSF54060">
    <property type="entry name" value="His-Me finger endonucleases"/>
    <property type="match status" value="1"/>
</dbReference>
<feature type="domain" description="Ig-like" evidence="7">
    <location>
        <begin position="126"/>
        <end position="205"/>
    </location>
</feature>
<dbReference type="GO" id="GO:0016020">
    <property type="term" value="C:membrane"/>
    <property type="evidence" value="ECO:0007669"/>
    <property type="project" value="UniProtKB-SubCell"/>
</dbReference>
<evidence type="ECO:0000256" key="2">
    <source>
        <dbReference type="ARBA" id="ARBA00022692"/>
    </source>
</evidence>
<dbReference type="Proteomes" id="UP001356427">
    <property type="component" value="Unassembled WGS sequence"/>
</dbReference>
<protein>
    <recommendedName>
        <fullName evidence="7">Ig-like domain-containing protein</fullName>
    </recommendedName>
</protein>
<comment type="caution">
    <text evidence="8">The sequence shown here is derived from an EMBL/GenBank/DDBJ whole genome shotgun (WGS) entry which is preliminary data.</text>
</comment>
<dbReference type="AlphaFoldDB" id="A0AAN8KM87"/>